<evidence type="ECO:0000313" key="1">
    <source>
        <dbReference type="EMBL" id="CAA6821240.1"/>
    </source>
</evidence>
<dbReference type="EMBL" id="CACVAU010000063">
    <property type="protein sequence ID" value="CAA6821240.1"/>
    <property type="molecule type" value="Genomic_DNA"/>
</dbReference>
<organism evidence="1">
    <name type="scientific">uncultured Sulfurovum sp</name>
    <dbReference type="NCBI Taxonomy" id="269237"/>
    <lineage>
        <taxon>Bacteria</taxon>
        <taxon>Pseudomonadati</taxon>
        <taxon>Campylobacterota</taxon>
        <taxon>Epsilonproteobacteria</taxon>
        <taxon>Campylobacterales</taxon>
        <taxon>Sulfurovaceae</taxon>
        <taxon>Sulfurovum</taxon>
        <taxon>environmental samples</taxon>
    </lineage>
</organism>
<gene>
    <name evidence="1" type="ORF">HELGO_WM5480</name>
</gene>
<reference evidence="1" key="1">
    <citation type="submission" date="2020-01" db="EMBL/GenBank/DDBJ databases">
        <authorList>
            <person name="Meier V. D."/>
            <person name="Meier V D."/>
        </authorList>
    </citation>
    <scope>NUCLEOTIDE SEQUENCE</scope>
    <source>
        <strain evidence="1">HLG_WM_MAG_05</strain>
    </source>
</reference>
<sequence>MKPLVEKEVLCDAKKILLVQEKETRGFKIKIYRSL</sequence>
<name>A0A6S6TWY3_9BACT</name>
<dbReference type="AlphaFoldDB" id="A0A6S6TWY3"/>
<accession>A0A6S6TWY3</accession>
<protein>
    <submittedName>
        <fullName evidence="1">Uncharacterized protein</fullName>
    </submittedName>
</protein>
<proteinExistence type="predicted"/>